<evidence type="ECO:0000259" key="9">
    <source>
        <dbReference type="Pfam" id="PF25198"/>
    </source>
</evidence>
<keyword evidence="5" id="KW-0472">Membrane</keyword>
<evidence type="ECO:0000256" key="7">
    <source>
        <dbReference type="ARBA" id="ARBA00023288"/>
    </source>
</evidence>
<accession>A0A2T4Z6Q4</accession>
<evidence type="ECO:0000256" key="6">
    <source>
        <dbReference type="ARBA" id="ARBA00023139"/>
    </source>
</evidence>
<comment type="caution">
    <text evidence="10">The sequence shown here is derived from an EMBL/GenBank/DDBJ whole genome shotgun (WGS) entry which is preliminary data.</text>
</comment>
<evidence type="ECO:0000256" key="2">
    <source>
        <dbReference type="ARBA" id="ARBA00007886"/>
    </source>
</evidence>
<gene>
    <name evidence="10" type="ORF">C8J48_0122</name>
</gene>
<evidence type="ECO:0000256" key="5">
    <source>
        <dbReference type="ARBA" id="ARBA00023136"/>
    </source>
</evidence>
<dbReference type="PANTHER" id="PTHR35789:SF1">
    <property type="entry name" value="SPORE GERMINATION PROTEIN B3"/>
    <property type="match status" value="1"/>
</dbReference>
<dbReference type="Pfam" id="PF25198">
    <property type="entry name" value="Spore_GerAC_N"/>
    <property type="match status" value="1"/>
</dbReference>
<keyword evidence="4" id="KW-0732">Signal</keyword>
<evidence type="ECO:0000259" key="8">
    <source>
        <dbReference type="Pfam" id="PF05504"/>
    </source>
</evidence>
<dbReference type="Gene3D" id="3.30.300.210">
    <property type="entry name" value="Nutrient germinant receptor protein C, domain 3"/>
    <property type="match status" value="1"/>
</dbReference>
<dbReference type="InterPro" id="IPR008844">
    <property type="entry name" value="Spore_GerAC-like"/>
</dbReference>
<dbReference type="Proteomes" id="UP000241639">
    <property type="component" value="Unassembled WGS sequence"/>
</dbReference>
<evidence type="ECO:0000256" key="3">
    <source>
        <dbReference type="ARBA" id="ARBA00022544"/>
    </source>
</evidence>
<dbReference type="InterPro" id="IPR046953">
    <property type="entry name" value="Spore_GerAC-like_C"/>
</dbReference>
<comment type="similarity">
    <text evidence="2">Belongs to the GerABKC lipoprotein family.</text>
</comment>
<dbReference type="InterPro" id="IPR038501">
    <property type="entry name" value="Spore_GerAC_C_sf"/>
</dbReference>
<keyword evidence="3" id="KW-0309">Germination</keyword>
<evidence type="ECO:0000256" key="1">
    <source>
        <dbReference type="ARBA" id="ARBA00004635"/>
    </source>
</evidence>
<evidence type="ECO:0000313" key="11">
    <source>
        <dbReference type="Proteomes" id="UP000241639"/>
    </source>
</evidence>
<evidence type="ECO:0000256" key="4">
    <source>
        <dbReference type="ARBA" id="ARBA00022729"/>
    </source>
</evidence>
<evidence type="ECO:0000313" key="10">
    <source>
        <dbReference type="EMBL" id="PTM57573.1"/>
    </source>
</evidence>
<keyword evidence="11" id="KW-1185">Reference proteome</keyword>
<keyword evidence="7" id="KW-0449">Lipoprotein</keyword>
<protein>
    <submittedName>
        <fullName evidence="10">Spore germination protein KC</fullName>
    </submittedName>
</protein>
<dbReference type="PANTHER" id="PTHR35789">
    <property type="entry name" value="SPORE GERMINATION PROTEIN B3"/>
    <property type="match status" value="1"/>
</dbReference>
<keyword evidence="6" id="KW-0564">Palmitate</keyword>
<reference evidence="10 11" key="1">
    <citation type="submission" date="2018-04" db="EMBL/GenBank/DDBJ databases">
        <title>Genomic Encyclopedia of Archaeal and Bacterial Type Strains, Phase II (KMG-II): from individual species to whole genera.</title>
        <authorList>
            <person name="Goeker M."/>
        </authorList>
    </citation>
    <scope>NUCLEOTIDE SEQUENCE [LARGE SCALE GENOMIC DNA]</scope>
    <source>
        <strain evidence="10 11">DSM 45169</strain>
    </source>
</reference>
<dbReference type="PROSITE" id="PS51257">
    <property type="entry name" value="PROKAR_LIPOPROTEIN"/>
    <property type="match status" value="1"/>
</dbReference>
<sequence>MILKRWITVIVVVSMLTTGCWGRRELNELGIMVGIGVDLIKPGLYRVTYQEVNPSGVSPQGGGGSAAPINTFSTTGPTLGVANRKTAQKISRRILTPHVKILVIGEKAAREEGITKIMDLIERDDKFRWNAQLLIAKDDTAENILKVLTPIQKISALRLSQQVAMGEELWGEDVAINAMDAAHAIASAGMEPAIGGVELKGNPNEGAKDTNITNSAPPAHIDLNGMAIFKGDRLKHWMRESESRGLTWALNKVSSTIVVIDCPQNKPEPINIEILRAQSKLEPEIDGKKPRFHIKIRTEGKVAEVHCAADLDNRAIIERLEERTAQAIKKDIEAAVKVAQKHKSDIFGFGEAVHRSDPKKWDKLKKNWNNRFAESDVVVEVEALLRGTGLISNRVKKKG</sequence>
<feature type="domain" description="Spore germination GerAC-like C-terminal" evidence="8">
    <location>
        <begin position="224"/>
        <end position="389"/>
    </location>
</feature>
<proteinExistence type="inferred from homology"/>
<name>A0A2T4Z6Q4_9BACL</name>
<dbReference type="AlphaFoldDB" id="A0A2T4Z6Q4"/>
<dbReference type="GO" id="GO:0009847">
    <property type="term" value="P:spore germination"/>
    <property type="evidence" value="ECO:0007669"/>
    <property type="project" value="InterPro"/>
</dbReference>
<dbReference type="GO" id="GO:0016020">
    <property type="term" value="C:membrane"/>
    <property type="evidence" value="ECO:0007669"/>
    <property type="project" value="UniProtKB-SubCell"/>
</dbReference>
<dbReference type="InterPro" id="IPR057336">
    <property type="entry name" value="GerAC_N"/>
</dbReference>
<dbReference type="NCBIfam" id="TIGR02887">
    <property type="entry name" value="spore_ger_x_C"/>
    <property type="match status" value="1"/>
</dbReference>
<dbReference type="EMBL" id="PZZP01000001">
    <property type="protein sequence ID" value="PTM57573.1"/>
    <property type="molecule type" value="Genomic_DNA"/>
</dbReference>
<dbReference type="Pfam" id="PF05504">
    <property type="entry name" value="Spore_GerAC"/>
    <property type="match status" value="1"/>
</dbReference>
<organism evidence="10 11">
    <name type="scientific">Desmospora activa DSM 45169</name>
    <dbReference type="NCBI Taxonomy" id="1121389"/>
    <lineage>
        <taxon>Bacteria</taxon>
        <taxon>Bacillati</taxon>
        <taxon>Bacillota</taxon>
        <taxon>Bacilli</taxon>
        <taxon>Bacillales</taxon>
        <taxon>Thermoactinomycetaceae</taxon>
        <taxon>Desmospora</taxon>
    </lineage>
</organism>
<feature type="domain" description="Spore germination protein N-terminal" evidence="9">
    <location>
        <begin position="23"/>
        <end position="194"/>
    </location>
</feature>
<comment type="subcellular location">
    <subcellularLocation>
        <location evidence="1">Membrane</location>
        <topology evidence="1">Lipid-anchor</topology>
    </subcellularLocation>
</comment>